<dbReference type="Gene3D" id="3.30.460.20">
    <property type="entry name" value="CorA soluble domain-like"/>
    <property type="match status" value="1"/>
</dbReference>
<evidence type="ECO:0000256" key="8">
    <source>
        <dbReference type="SAM" id="Phobius"/>
    </source>
</evidence>
<protein>
    <submittedName>
        <fullName evidence="9">Magnesium and cobalt transport protein CorA</fullName>
    </submittedName>
</protein>
<keyword evidence="5 8" id="KW-0812">Transmembrane</keyword>
<feature type="transmembrane region" description="Helical" evidence="8">
    <location>
        <begin position="302"/>
        <end position="319"/>
    </location>
</feature>
<dbReference type="PANTHER" id="PTHR46494:SF1">
    <property type="entry name" value="CORA FAMILY METAL ION TRANSPORTER (EUROFUNG)"/>
    <property type="match status" value="1"/>
</dbReference>
<proteinExistence type="inferred from homology"/>
<sequence>MDSKTMVVNSVAYKAGKRLNDVTIDDISEVVKQPDTFVWLGLWQPEDAFMRKIQQEFGLHDLAIEDALCAHQRPKIETYGDSLFIVVKTAQMAGAEDEVEYGETHFFVGKNFLITVRHGASVSYAPIRAKAEENPKQLCHGPGFALYAVLDFIVDNYRLIVARFETLIERLEASMFNAEFDQTAIENVYGLRRHLLALRNAAQPMDEICSQLIRLHEEVIPKELRAYVRDVQDHARQVVSTIDDMREMLTNAMHVNLALVTVKQNEVVKKLAGWGAILAIPTVIFSLYGMNFADMPELKFPWAYHATLAVTVGGCALMYQKLKRAGWL</sequence>
<evidence type="ECO:0000256" key="6">
    <source>
        <dbReference type="ARBA" id="ARBA00022989"/>
    </source>
</evidence>
<dbReference type="SUPFAM" id="SSF144083">
    <property type="entry name" value="Magnesium transport protein CorA, transmembrane region"/>
    <property type="match status" value="1"/>
</dbReference>
<keyword evidence="6 8" id="KW-1133">Transmembrane helix</keyword>
<evidence type="ECO:0000256" key="5">
    <source>
        <dbReference type="ARBA" id="ARBA00022692"/>
    </source>
</evidence>
<keyword evidence="4" id="KW-1003">Cell membrane</keyword>
<evidence type="ECO:0000256" key="7">
    <source>
        <dbReference type="ARBA" id="ARBA00023136"/>
    </source>
</evidence>
<keyword evidence="3" id="KW-0813">Transport</keyword>
<keyword evidence="10" id="KW-1185">Reference proteome</keyword>
<comment type="subcellular location">
    <subcellularLocation>
        <location evidence="1">Cell membrane</location>
        <topology evidence="1">Multi-pass membrane protein</topology>
    </subcellularLocation>
</comment>
<evidence type="ECO:0000313" key="10">
    <source>
        <dbReference type="Proteomes" id="UP000624159"/>
    </source>
</evidence>
<dbReference type="PANTHER" id="PTHR46494">
    <property type="entry name" value="CORA FAMILY METAL ION TRANSPORTER (EUROFUNG)"/>
    <property type="match status" value="1"/>
</dbReference>
<feature type="transmembrane region" description="Helical" evidence="8">
    <location>
        <begin position="271"/>
        <end position="290"/>
    </location>
</feature>
<organism evidence="9 10">
    <name type="scientific">Serratia rubidaea</name>
    <name type="common">Serratia marinorubra</name>
    <dbReference type="NCBI Taxonomy" id="61652"/>
    <lineage>
        <taxon>Bacteria</taxon>
        <taxon>Pseudomonadati</taxon>
        <taxon>Pseudomonadota</taxon>
        <taxon>Gammaproteobacteria</taxon>
        <taxon>Enterobacterales</taxon>
        <taxon>Yersiniaceae</taxon>
        <taxon>Serratia</taxon>
    </lineage>
</organism>
<evidence type="ECO:0000256" key="4">
    <source>
        <dbReference type="ARBA" id="ARBA00022475"/>
    </source>
</evidence>
<dbReference type="InterPro" id="IPR002523">
    <property type="entry name" value="MgTranspt_CorA/ZnTranspt_ZntB"/>
</dbReference>
<gene>
    <name evidence="9" type="ORF">I5U13_02235</name>
</gene>
<evidence type="ECO:0000256" key="2">
    <source>
        <dbReference type="ARBA" id="ARBA00009765"/>
    </source>
</evidence>
<name>A0ABS0M7Z5_SERRU</name>
<dbReference type="Pfam" id="PF01544">
    <property type="entry name" value="CorA"/>
    <property type="match status" value="1"/>
</dbReference>
<dbReference type="SUPFAM" id="SSF143865">
    <property type="entry name" value="CorA soluble domain-like"/>
    <property type="match status" value="1"/>
</dbReference>
<accession>A0ABS0M7Z5</accession>
<reference evidence="9 10" key="1">
    <citation type="submission" date="2020-11" db="EMBL/GenBank/DDBJ databases">
        <title>Enhanced detection system for hospital associated transmission using whole genome sequencing surveillance.</title>
        <authorList>
            <person name="Harrison L.H."/>
            <person name="Van Tyne D."/>
            <person name="Marsh J.W."/>
            <person name="Griffith M.P."/>
            <person name="Snyder D.J."/>
            <person name="Cooper V.S."/>
            <person name="Mustapha M."/>
        </authorList>
    </citation>
    <scope>NUCLEOTIDE SEQUENCE [LARGE SCALE GENOMIC DNA]</scope>
    <source>
        <strain evidence="9 10">SER00230</strain>
    </source>
</reference>
<dbReference type="EMBL" id="JADULK010000001">
    <property type="protein sequence ID" value="MBH1928486.1"/>
    <property type="molecule type" value="Genomic_DNA"/>
</dbReference>
<comment type="similarity">
    <text evidence="2">Belongs to the CorA metal ion transporter (MIT) (TC 1.A.35) family.</text>
</comment>
<dbReference type="CDD" id="cd12830">
    <property type="entry name" value="MtCorA-like"/>
    <property type="match status" value="1"/>
</dbReference>
<dbReference type="InterPro" id="IPR045861">
    <property type="entry name" value="CorA_cytoplasmic_dom"/>
</dbReference>
<evidence type="ECO:0000313" key="9">
    <source>
        <dbReference type="EMBL" id="MBH1928486.1"/>
    </source>
</evidence>
<dbReference type="InterPro" id="IPR045863">
    <property type="entry name" value="CorA_TM1_TM2"/>
</dbReference>
<dbReference type="GeneID" id="61765051"/>
<dbReference type="Gene3D" id="1.20.58.340">
    <property type="entry name" value="Magnesium transport protein CorA, transmembrane region"/>
    <property type="match status" value="2"/>
</dbReference>
<keyword evidence="7 8" id="KW-0472">Membrane</keyword>
<dbReference type="RefSeq" id="WP_041411754.1">
    <property type="nucleotide sequence ID" value="NZ_CAMIPJ010000003.1"/>
</dbReference>
<comment type="caution">
    <text evidence="9">The sequence shown here is derived from an EMBL/GenBank/DDBJ whole genome shotgun (WGS) entry which is preliminary data.</text>
</comment>
<evidence type="ECO:0000256" key="3">
    <source>
        <dbReference type="ARBA" id="ARBA00022448"/>
    </source>
</evidence>
<evidence type="ECO:0000256" key="1">
    <source>
        <dbReference type="ARBA" id="ARBA00004651"/>
    </source>
</evidence>
<dbReference type="Proteomes" id="UP000624159">
    <property type="component" value="Unassembled WGS sequence"/>
</dbReference>